<evidence type="ECO:0000313" key="5">
    <source>
        <dbReference type="Proteomes" id="UP000187283"/>
    </source>
</evidence>
<dbReference type="PROSITE" id="PS00061">
    <property type="entry name" value="ADH_SHORT"/>
    <property type="match status" value="1"/>
</dbReference>
<dbReference type="OrthoDB" id="294295at2759"/>
<dbReference type="STRING" id="133412.A0A1R1Y4E8"/>
<evidence type="ECO:0000256" key="1">
    <source>
        <dbReference type="ARBA" id="ARBA00006484"/>
    </source>
</evidence>
<dbReference type="Pfam" id="PF13561">
    <property type="entry name" value="adh_short_C2"/>
    <property type="match status" value="1"/>
</dbReference>
<dbReference type="Proteomes" id="UP000187283">
    <property type="component" value="Unassembled WGS sequence"/>
</dbReference>
<dbReference type="InterPro" id="IPR036291">
    <property type="entry name" value="NAD(P)-bd_dom_sf"/>
</dbReference>
<dbReference type="EMBL" id="LSSN01000917">
    <property type="protein sequence ID" value="OMJ21783.1"/>
    <property type="molecule type" value="Genomic_DNA"/>
</dbReference>
<comment type="similarity">
    <text evidence="1">Belongs to the short-chain dehydrogenases/reductases (SDR) family.</text>
</comment>
<dbReference type="InterPro" id="IPR052178">
    <property type="entry name" value="Sec_Metab_Biosynth_SDR"/>
</dbReference>
<evidence type="ECO:0000313" key="4">
    <source>
        <dbReference type="EMBL" id="OMJ21783.1"/>
    </source>
</evidence>
<proteinExistence type="inferred from homology"/>
<dbReference type="SUPFAM" id="SSF51735">
    <property type="entry name" value="NAD(P)-binding Rossmann-fold domains"/>
    <property type="match status" value="1"/>
</dbReference>
<name>A0A1R1Y4E8_9FUNG</name>
<reference evidence="4 5" key="1">
    <citation type="submission" date="2017-01" db="EMBL/GenBank/DDBJ databases">
        <authorList>
            <person name="Mah S.A."/>
            <person name="Swanson W.J."/>
            <person name="Moy G.W."/>
            <person name="Vacquier V.D."/>
        </authorList>
    </citation>
    <scope>NUCLEOTIDE SEQUENCE [LARGE SCALE GENOMIC DNA]</scope>
    <source>
        <strain evidence="4 5">GSMNP</strain>
    </source>
</reference>
<accession>A0A1R1Y4E8</accession>
<evidence type="ECO:0000256" key="2">
    <source>
        <dbReference type="ARBA" id="ARBA00022857"/>
    </source>
</evidence>
<organism evidence="4 5">
    <name type="scientific">Smittium culicis</name>
    <dbReference type="NCBI Taxonomy" id="133412"/>
    <lineage>
        <taxon>Eukaryota</taxon>
        <taxon>Fungi</taxon>
        <taxon>Fungi incertae sedis</taxon>
        <taxon>Zoopagomycota</taxon>
        <taxon>Kickxellomycotina</taxon>
        <taxon>Harpellomycetes</taxon>
        <taxon>Harpellales</taxon>
        <taxon>Legeriomycetaceae</taxon>
        <taxon>Smittium</taxon>
    </lineage>
</organism>
<keyword evidence="5" id="KW-1185">Reference proteome</keyword>
<dbReference type="InterPro" id="IPR020904">
    <property type="entry name" value="Sc_DH/Rdtase_CS"/>
</dbReference>
<sequence length="263" mass="27709">MDVNTLFGVKDKVVLVTGGSRGIGLMIAEGFVANGARVYVSSRSKDVCDSVSAELTARGPGKCVSLPADLQKMSDIDDLVSRLTALEPAGVDVLVNNAGANWASPIDSYPVNGFNKVMNLNLTNIFFLSQKMLPLLLKKASHDDPSRIINIGSVDGISISKFETYAYGASKAGLHHLTRGMSTHLGFRNITVNAVAPGPFMSKMMAETLAKNKDSIVSSNPMRRIGNPDDMAGVCIYLASKAGAYTNGAVIVVDGGSSIAPKL</sequence>
<keyword evidence="2" id="KW-0521">NADP</keyword>
<dbReference type="Gene3D" id="3.40.50.720">
    <property type="entry name" value="NAD(P)-binding Rossmann-like Domain"/>
    <property type="match status" value="1"/>
</dbReference>
<keyword evidence="3" id="KW-0560">Oxidoreductase</keyword>
<dbReference type="GO" id="GO:0016491">
    <property type="term" value="F:oxidoreductase activity"/>
    <property type="evidence" value="ECO:0007669"/>
    <property type="project" value="UniProtKB-KW"/>
</dbReference>
<dbReference type="PANTHER" id="PTHR43618">
    <property type="entry name" value="7-ALPHA-HYDROXYSTEROID DEHYDROGENASE"/>
    <property type="match status" value="1"/>
</dbReference>
<dbReference type="InterPro" id="IPR002347">
    <property type="entry name" value="SDR_fam"/>
</dbReference>
<gene>
    <name evidence="4" type="ORF">AYI70_g3263</name>
</gene>
<dbReference type="PANTHER" id="PTHR43618:SF17">
    <property type="entry name" value="RHAMNOLIPIDS BIOSYNTHESIS 3-OXOACYL-[ACYL-CARRIER-PROTEIN] REDUCTASE"/>
    <property type="match status" value="1"/>
</dbReference>
<evidence type="ECO:0000256" key="3">
    <source>
        <dbReference type="ARBA" id="ARBA00023002"/>
    </source>
</evidence>
<protein>
    <submittedName>
        <fullName evidence="4">Rhamnolipids biosynthesis 3-oxoacyl-[acyl-carrier-protein] reductase</fullName>
    </submittedName>
</protein>
<dbReference type="PRINTS" id="PR00081">
    <property type="entry name" value="GDHRDH"/>
</dbReference>
<comment type="caution">
    <text evidence="4">The sequence shown here is derived from an EMBL/GenBank/DDBJ whole genome shotgun (WGS) entry which is preliminary data.</text>
</comment>
<dbReference type="AlphaFoldDB" id="A0A1R1Y4E8"/>
<dbReference type="FunFam" id="3.40.50.720:FF:000084">
    <property type="entry name" value="Short-chain dehydrogenase reductase"/>
    <property type="match status" value="1"/>
</dbReference>
<dbReference type="PRINTS" id="PR00080">
    <property type="entry name" value="SDRFAMILY"/>
</dbReference>